<name>A0AAE9I253_9NEIS</name>
<dbReference type="InterPro" id="IPR022548">
    <property type="entry name" value="DUF2846"/>
</dbReference>
<dbReference type="InterPro" id="IPR016596">
    <property type="entry name" value="UCP012335"/>
</dbReference>
<feature type="chain" id="PRO_5042109969" evidence="1">
    <location>
        <begin position="26"/>
        <end position="155"/>
    </location>
</feature>
<keyword evidence="1" id="KW-0732">Signal</keyword>
<feature type="domain" description="DUF2846" evidence="2">
    <location>
        <begin position="41"/>
        <end position="125"/>
    </location>
</feature>
<dbReference type="RefSeq" id="WP_084481911.1">
    <property type="nucleotide sequence ID" value="NZ_CP097501.1"/>
</dbReference>
<evidence type="ECO:0000313" key="4">
    <source>
        <dbReference type="Proteomes" id="UP001056819"/>
    </source>
</evidence>
<dbReference type="Pfam" id="PF11008">
    <property type="entry name" value="DUF2846"/>
    <property type="match status" value="1"/>
</dbReference>
<dbReference type="AlphaFoldDB" id="A0AAE9I253"/>
<dbReference type="Proteomes" id="UP001056819">
    <property type="component" value="Chromosome"/>
</dbReference>
<protein>
    <submittedName>
        <fullName evidence="3">DUF2846 domain-containing protein</fullName>
    </submittedName>
</protein>
<dbReference type="EMBL" id="CP097501">
    <property type="protein sequence ID" value="URD68596.1"/>
    <property type="molecule type" value="Genomic_DNA"/>
</dbReference>
<organism evidence="3 4">
    <name type="scientific">Conchiformibius steedae DSM 2580</name>
    <dbReference type="NCBI Taxonomy" id="1121352"/>
    <lineage>
        <taxon>Bacteria</taxon>
        <taxon>Pseudomonadati</taxon>
        <taxon>Pseudomonadota</taxon>
        <taxon>Betaproteobacteria</taxon>
        <taxon>Neisseriales</taxon>
        <taxon>Neisseriaceae</taxon>
        <taxon>Conchiformibius</taxon>
    </lineage>
</organism>
<dbReference type="PROSITE" id="PS51257">
    <property type="entry name" value="PROKAR_LIPOPROTEIN"/>
    <property type="match status" value="1"/>
</dbReference>
<feature type="signal peptide" evidence="1">
    <location>
        <begin position="1"/>
        <end position="25"/>
    </location>
</feature>
<proteinExistence type="predicted"/>
<evidence type="ECO:0000259" key="2">
    <source>
        <dbReference type="Pfam" id="PF11008"/>
    </source>
</evidence>
<sequence>MIRANGIAALTALMILSGCASVATAPAEHSEQAKKFQLPAEGKAGLYVYRVGSLGGALKKDIWVDGECLGESAPNVFFHTELPSGTHQIATESEFSPNILSINMENGKNYFVRQYMKLGVFVGGANLEQVDEAKGKSAISKLNMAKRGNCSKPKL</sequence>
<evidence type="ECO:0000313" key="3">
    <source>
        <dbReference type="EMBL" id="URD68596.1"/>
    </source>
</evidence>
<dbReference type="PIRSF" id="PIRSF012335">
    <property type="entry name" value="UCP012335"/>
    <property type="match status" value="1"/>
</dbReference>
<evidence type="ECO:0000256" key="1">
    <source>
        <dbReference type="SAM" id="SignalP"/>
    </source>
</evidence>
<reference evidence="3" key="1">
    <citation type="submission" date="2022-05" db="EMBL/GenBank/DDBJ databases">
        <title>Alysiella filiformis genome sequencing.</title>
        <authorList>
            <person name="Viehboeck T."/>
        </authorList>
    </citation>
    <scope>NUCLEOTIDE SEQUENCE</scope>
    <source>
        <strain evidence="3">DSM 2580</strain>
    </source>
</reference>
<gene>
    <name evidence="3" type="ORF">LNQ82_07490</name>
</gene>
<accession>A0AAE9I253</accession>